<feature type="transmembrane region" description="Helical" evidence="5">
    <location>
        <begin position="54"/>
        <end position="76"/>
    </location>
</feature>
<evidence type="ECO:0000256" key="4">
    <source>
        <dbReference type="ARBA" id="ARBA00023136"/>
    </source>
</evidence>
<dbReference type="PANTHER" id="PTHR37422">
    <property type="entry name" value="TEICHURONIC ACID BIOSYNTHESIS PROTEIN TUAE"/>
    <property type="match status" value="1"/>
</dbReference>
<feature type="transmembrane region" description="Helical" evidence="5">
    <location>
        <begin position="111"/>
        <end position="129"/>
    </location>
</feature>
<dbReference type="RefSeq" id="WP_211556403.1">
    <property type="nucleotide sequence ID" value="NZ_JAGVRK010000001.1"/>
</dbReference>
<feature type="transmembrane region" description="Helical" evidence="5">
    <location>
        <begin position="166"/>
        <end position="186"/>
    </location>
</feature>
<comment type="subcellular location">
    <subcellularLocation>
        <location evidence="1">Membrane</location>
        <topology evidence="1">Multi-pass membrane protein</topology>
    </subcellularLocation>
</comment>
<dbReference type="InterPro" id="IPR007016">
    <property type="entry name" value="O-antigen_ligase-rel_domated"/>
</dbReference>
<feature type="transmembrane region" description="Helical" evidence="5">
    <location>
        <begin position="20"/>
        <end position="42"/>
    </location>
</feature>
<accession>A0ABS5LAI5</accession>
<dbReference type="Pfam" id="PF04932">
    <property type="entry name" value="Wzy_C"/>
    <property type="match status" value="1"/>
</dbReference>
<feature type="transmembrane region" description="Helical" evidence="5">
    <location>
        <begin position="348"/>
        <end position="366"/>
    </location>
</feature>
<proteinExistence type="predicted"/>
<comment type="caution">
    <text evidence="7">The sequence shown here is derived from an EMBL/GenBank/DDBJ whole genome shotgun (WGS) entry which is preliminary data.</text>
</comment>
<evidence type="ECO:0000313" key="7">
    <source>
        <dbReference type="EMBL" id="MBS2967734.1"/>
    </source>
</evidence>
<organism evidence="7 8">
    <name type="scientific">Metabacillus flavus</name>
    <dbReference type="NCBI Taxonomy" id="2823519"/>
    <lineage>
        <taxon>Bacteria</taxon>
        <taxon>Bacillati</taxon>
        <taxon>Bacillota</taxon>
        <taxon>Bacilli</taxon>
        <taxon>Bacillales</taxon>
        <taxon>Bacillaceae</taxon>
        <taxon>Metabacillus</taxon>
    </lineage>
</organism>
<evidence type="ECO:0000256" key="3">
    <source>
        <dbReference type="ARBA" id="ARBA00022989"/>
    </source>
</evidence>
<keyword evidence="3 5" id="KW-1133">Transmembrane helix</keyword>
<dbReference type="PANTHER" id="PTHR37422:SF13">
    <property type="entry name" value="LIPOPOLYSACCHARIDE BIOSYNTHESIS PROTEIN PA4999-RELATED"/>
    <property type="match status" value="1"/>
</dbReference>
<keyword evidence="2 5" id="KW-0812">Transmembrane</keyword>
<evidence type="ECO:0000256" key="2">
    <source>
        <dbReference type="ARBA" id="ARBA00022692"/>
    </source>
</evidence>
<gene>
    <name evidence="7" type="ORF">J9317_02960</name>
</gene>
<reference evidence="7 8" key="1">
    <citation type="submission" date="2021-04" db="EMBL/GenBank/DDBJ databases">
        <title>Metabacillus sp. strain KIGAM252 whole genome sequence.</title>
        <authorList>
            <person name="Seo M.-J."/>
            <person name="Cho E.-S."/>
            <person name="Hwang C.Y."/>
            <person name="Yoon D.J."/>
        </authorList>
    </citation>
    <scope>NUCLEOTIDE SEQUENCE [LARGE SCALE GENOMIC DNA]</scope>
    <source>
        <strain evidence="7 8">KIGAM252</strain>
    </source>
</reference>
<evidence type="ECO:0000256" key="5">
    <source>
        <dbReference type="SAM" id="Phobius"/>
    </source>
</evidence>
<feature type="transmembrane region" description="Helical" evidence="5">
    <location>
        <begin position="193"/>
        <end position="212"/>
    </location>
</feature>
<feature type="domain" description="O-antigen ligase-related" evidence="6">
    <location>
        <begin position="201"/>
        <end position="326"/>
    </location>
</feature>
<keyword evidence="4 5" id="KW-0472">Membrane</keyword>
<keyword evidence="7" id="KW-0436">Ligase</keyword>
<dbReference type="GO" id="GO:0016874">
    <property type="term" value="F:ligase activity"/>
    <property type="evidence" value="ECO:0007669"/>
    <property type="project" value="UniProtKB-KW"/>
</dbReference>
<keyword evidence="8" id="KW-1185">Reference proteome</keyword>
<protein>
    <submittedName>
        <fullName evidence="7">O-antigen ligase family protein</fullName>
    </submittedName>
</protein>
<name>A0ABS5LAI5_9BACI</name>
<feature type="transmembrane region" description="Helical" evidence="5">
    <location>
        <begin position="82"/>
        <end position="99"/>
    </location>
</feature>
<evidence type="ECO:0000256" key="1">
    <source>
        <dbReference type="ARBA" id="ARBA00004141"/>
    </source>
</evidence>
<dbReference type="EMBL" id="JAGVRK010000001">
    <property type="protein sequence ID" value="MBS2967734.1"/>
    <property type="molecule type" value="Genomic_DNA"/>
</dbReference>
<evidence type="ECO:0000259" key="6">
    <source>
        <dbReference type="Pfam" id="PF04932"/>
    </source>
</evidence>
<dbReference type="Proteomes" id="UP000682403">
    <property type="component" value="Unassembled WGS sequence"/>
</dbReference>
<dbReference type="InterPro" id="IPR051533">
    <property type="entry name" value="WaaL-like"/>
</dbReference>
<sequence length="430" mass="48117">MIKLNFEKLLAWIKAYHLEIGVGLCFILPPAGILWLVVIGWNHLNKAVYRRAPFTLNLTTFFFLCLLVSSAGASIVQQNGSYLLIVALIAGYLGLYLYIKDTLTLGSFQRYKRIVIAGGFYLFLSGLMLKDHPMDGWMAFVTGTQFIGGSGDSEARLFGSAYNPNFTAFLLLLTFAFVLTSMIGHLKNKENQLLLYQIPLILVIAAAIFQTGSRSGVATMFIMSLFLLIKLNPKLGITCLGMLYAIRDQLIELIPRTEVIDHSALARKEIWLNSLSIWKDNTYFGTTPLGFSESYLQLTGKAVPHAHNMFLAFFAEYGTIGGLAFLLLAGGIAFKFCCLYFMESKRKQLLNLFMISIPIIFLTGILDHPLVSPQTALITVILLASWDRYTEPVHVVQKSAAYIKRAYLRISLQTEKAQHVSKSQKNKGKY</sequence>
<evidence type="ECO:0000313" key="8">
    <source>
        <dbReference type="Proteomes" id="UP000682403"/>
    </source>
</evidence>
<feature type="transmembrane region" description="Helical" evidence="5">
    <location>
        <begin position="317"/>
        <end position="342"/>
    </location>
</feature>